<gene>
    <name evidence="2" type="ORF">D0Z07_1242</name>
</gene>
<dbReference type="EMBL" id="VNKQ01000003">
    <property type="protein sequence ID" value="KAG0652240.1"/>
    <property type="molecule type" value="Genomic_DNA"/>
</dbReference>
<name>A0A9P6VRC8_9HELO</name>
<accession>A0A9P6VRC8</accession>
<reference evidence="2" key="1">
    <citation type="submission" date="2019-07" db="EMBL/GenBank/DDBJ databases">
        <title>Hyphodiscus hymeniophilus genome sequencing and assembly.</title>
        <authorList>
            <person name="Kramer G."/>
            <person name="Nodwell J."/>
        </authorList>
    </citation>
    <scope>NUCLEOTIDE SEQUENCE</scope>
    <source>
        <strain evidence="2">ATCC 34498</strain>
    </source>
</reference>
<feature type="region of interest" description="Disordered" evidence="1">
    <location>
        <begin position="496"/>
        <end position="518"/>
    </location>
</feature>
<dbReference type="PANTHER" id="PTHR33973:SF4">
    <property type="entry name" value="OS07G0153300 PROTEIN"/>
    <property type="match status" value="1"/>
</dbReference>
<protein>
    <submittedName>
        <fullName evidence="2">Uncharacterized protein</fullName>
    </submittedName>
</protein>
<dbReference type="Proteomes" id="UP000785200">
    <property type="component" value="Unassembled WGS sequence"/>
</dbReference>
<dbReference type="AlphaFoldDB" id="A0A9P6VRC8"/>
<dbReference type="PANTHER" id="PTHR33973">
    <property type="entry name" value="OS07G0153300 PROTEIN"/>
    <property type="match status" value="1"/>
</dbReference>
<dbReference type="Pfam" id="PF07103">
    <property type="entry name" value="DUF1365"/>
    <property type="match status" value="1"/>
</dbReference>
<dbReference type="OrthoDB" id="3340520at2759"/>
<comment type="caution">
    <text evidence="2">The sequence shown here is derived from an EMBL/GenBank/DDBJ whole genome shotgun (WGS) entry which is preliminary data.</text>
</comment>
<dbReference type="InterPro" id="IPR010775">
    <property type="entry name" value="DUF1365"/>
</dbReference>
<organism evidence="2 3">
    <name type="scientific">Hyphodiscus hymeniophilus</name>
    <dbReference type="NCBI Taxonomy" id="353542"/>
    <lineage>
        <taxon>Eukaryota</taxon>
        <taxon>Fungi</taxon>
        <taxon>Dikarya</taxon>
        <taxon>Ascomycota</taxon>
        <taxon>Pezizomycotina</taxon>
        <taxon>Leotiomycetes</taxon>
        <taxon>Helotiales</taxon>
        <taxon>Hyphodiscaceae</taxon>
        <taxon>Hyphodiscus</taxon>
    </lineage>
</organism>
<keyword evidence="3" id="KW-1185">Reference proteome</keyword>
<proteinExistence type="predicted"/>
<evidence type="ECO:0000256" key="1">
    <source>
        <dbReference type="SAM" id="MobiDB-lite"/>
    </source>
</evidence>
<sequence>MALGGSIDVTLFLFFLFVRNRDALLDYMKLYINPITIVEFAKAATVLFTILQVIRYIRGLKALSSPLDGFMAKPMIFRCQTSHTRLYPKTNSFAYSYLWVGIPVGWKGNVGGMLSADLSRSSYPWYTRLLSLRPRDAWHTVNSDDYLGRGHADGGLQEKLHDYLENQGINPQEYPHAYLLTAPRFLNYASNPVSIWNLYSAQKELKAFVLEVNNTFDERHIYFVKPDVVPSKTPGLDVAPKLIKTWPKDFYVSTFSSRAGNYSISATDPLYQSMTSSGVVNTTVTLKSAHASLVARIFSSGPALDPALMTIWSKTKFLMAWWWVGLATFPRTLVQALKLLIRRKMQWVFRPEPRRNTMPRHADSAEVVIERLFRNYLRSLVEACDAPLVLRYSPAGLVYGKDEMMASPAAQLADGTAETLDFKVLTPGFYSRLVHYSGSPTEAFLAEHTSATITLSQPDLLSKLAPSVFQEMPSLFEQPRFWAVLNLRSAPSPIGDVASSAPPSPTSQVFKGKGPLRT</sequence>
<evidence type="ECO:0000313" key="2">
    <source>
        <dbReference type="EMBL" id="KAG0652240.1"/>
    </source>
</evidence>
<evidence type="ECO:0000313" key="3">
    <source>
        <dbReference type="Proteomes" id="UP000785200"/>
    </source>
</evidence>